<dbReference type="InterPro" id="IPR001865">
    <property type="entry name" value="Ribosomal_uS2"/>
</dbReference>
<dbReference type="PANTHER" id="PTHR12534">
    <property type="entry name" value="30S RIBOSOMAL PROTEIN S2 PROKARYOTIC AND ORGANELLAR"/>
    <property type="match status" value="1"/>
</dbReference>
<dbReference type="NCBIfam" id="TIGR01011">
    <property type="entry name" value="rpsB_bact"/>
    <property type="match status" value="1"/>
</dbReference>
<reference evidence="8" key="1">
    <citation type="submission" date="2018-05" db="EMBL/GenBank/DDBJ databases">
        <authorList>
            <person name="Hao L."/>
        </authorList>
    </citation>
    <scope>NUCLEOTIDE SEQUENCE [LARGE SCALE GENOMIC DNA]</scope>
</reference>
<evidence type="ECO:0000313" key="7">
    <source>
        <dbReference type="EMBL" id="SQD92584.1"/>
    </source>
</evidence>
<dbReference type="OrthoDB" id="9808036at2"/>
<dbReference type="GO" id="GO:0006412">
    <property type="term" value="P:translation"/>
    <property type="evidence" value="ECO:0007669"/>
    <property type="project" value="UniProtKB-UniRule"/>
</dbReference>
<protein>
    <recommendedName>
        <fullName evidence="4 5">Small ribosomal subunit protein uS2</fullName>
    </recommendedName>
</protein>
<dbReference type="HAMAP" id="MF_00291_B">
    <property type="entry name" value="Ribosomal_uS2_B"/>
    <property type="match status" value="1"/>
</dbReference>
<dbReference type="CDD" id="cd01425">
    <property type="entry name" value="RPS2"/>
    <property type="match status" value="1"/>
</dbReference>
<dbReference type="Pfam" id="PF00318">
    <property type="entry name" value="Ribosomal_S2"/>
    <property type="match status" value="1"/>
</dbReference>
<keyword evidence="3 5" id="KW-0687">Ribonucleoprotein</keyword>
<keyword evidence="2 5" id="KW-0689">Ribosomal protein</keyword>
<gene>
    <name evidence="5 7" type="primary">rpsB</name>
    <name evidence="7" type="ORF">BARAN1_0560</name>
</gene>
<dbReference type="GO" id="GO:0022627">
    <property type="term" value="C:cytosolic small ribosomal subunit"/>
    <property type="evidence" value="ECO:0007669"/>
    <property type="project" value="TreeGrafter"/>
</dbReference>
<dbReference type="InterPro" id="IPR018130">
    <property type="entry name" value="Ribosomal_uS2_CS"/>
</dbReference>
<evidence type="ECO:0000256" key="6">
    <source>
        <dbReference type="SAM" id="MobiDB-lite"/>
    </source>
</evidence>
<feature type="region of interest" description="Disordered" evidence="6">
    <location>
        <begin position="225"/>
        <end position="248"/>
    </location>
</feature>
<comment type="similarity">
    <text evidence="1 5">Belongs to the universal ribosomal protein uS2 family.</text>
</comment>
<evidence type="ECO:0000256" key="5">
    <source>
        <dbReference type="HAMAP-Rule" id="MF_00291"/>
    </source>
</evidence>
<evidence type="ECO:0000256" key="1">
    <source>
        <dbReference type="ARBA" id="ARBA00006242"/>
    </source>
</evidence>
<accession>A0A2X3ML05</accession>
<evidence type="ECO:0000256" key="4">
    <source>
        <dbReference type="ARBA" id="ARBA00035256"/>
    </source>
</evidence>
<evidence type="ECO:0000256" key="2">
    <source>
        <dbReference type="ARBA" id="ARBA00022980"/>
    </source>
</evidence>
<dbReference type="PROSITE" id="PS00962">
    <property type="entry name" value="RIBOSOMAL_S2_1"/>
    <property type="match status" value="1"/>
</dbReference>
<dbReference type="GO" id="GO:0003735">
    <property type="term" value="F:structural constituent of ribosome"/>
    <property type="evidence" value="ECO:0007669"/>
    <property type="project" value="InterPro"/>
</dbReference>
<feature type="compositionally biased region" description="Low complexity" evidence="6">
    <location>
        <begin position="231"/>
        <end position="248"/>
    </location>
</feature>
<dbReference type="InterPro" id="IPR005706">
    <property type="entry name" value="Ribosomal_uS2_bac/mit/plastid"/>
</dbReference>
<sequence length="272" mass="31001">MALLSMKDLLEAGVHFGHRTRKWNPKMARYIYTERKGIHIIDLGQTLDLFERAYEFVRSQSAQGKPILFVGTKRQVQPTIEEEAKRCGSPYTNQRWIGGCLTNFEVIRRRILHMLELERNFAEGKYERLPLKERIKLEKELNYLRRNLDGLRTLDRLPGAVYLIDPTVEVHAVREANLLGIPIVAICDTDSDPDMVDYPIPGNDDAIKSTRLITARIADAVIEGREGLQTAEPAPAEPGEPQGMPEPELLNVETDTHLMEMWEELAGEEGKE</sequence>
<dbReference type="Gene3D" id="3.40.50.10490">
    <property type="entry name" value="Glucose-6-phosphate isomerase like protein, domain 1"/>
    <property type="match status" value="1"/>
</dbReference>
<dbReference type="Proteomes" id="UP000249818">
    <property type="component" value="Chromosome BARAN1"/>
</dbReference>
<organism evidence="7 8">
    <name type="scientific">Candidatus Bipolaricaulis anaerobius</name>
    <dbReference type="NCBI Taxonomy" id="2026885"/>
    <lineage>
        <taxon>Bacteria</taxon>
        <taxon>Candidatus Bipolaricaulota</taxon>
        <taxon>Candidatus Bipolaricaulia</taxon>
        <taxon>Candidatus Bipolaricaulales</taxon>
        <taxon>Candidatus Bipolaricaulaceae</taxon>
        <taxon>Candidatus Bipolaricaulis</taxon>
    </lineage>
</organism>
<dbReference type="RefSeq" id="WP_122031758.1">
    <property type="nucleotide sequence ID" value="NZ_LS483254.1"/>
</dbReference>
<dbReference type="InterPro" id="IPR023591">
    <property type="entry name" value="Ribosomal_uS2_flav_dom_sf"/>
</dbReference>
<proteinExistence type="inferred from homology"/>
<dbReference type="SUPFAM" id="SSF52313">
    <property type="entry name" value="Ribosomal protein S2"/>
    <property type="match status" value="1"/>
</dbReference>
<dbReference type="AlphaFoldDB" id="A0A2X3ML05"/>
<dbReference type="KEGG" id="bana:BARAN1_0560"/>
<dbReference type="EMBL" id="LS483254">
    <property type="protein sequence ID" value="SQD92584.1"/>
    <property type="molecule type" value="Genomic_DNA"/>
</dbReference>
<evidence type="ECO:0000256" key="3">
    <source>
        <dbReference type="ARBA" id="ARBA00023274"/>
    </source>
</evidence>
<dbReference type="Gene3D" id="1.10.287.610">
    <property type="entry name" value="Helix hairpin bin"/>
    <property type="match status" value="1"/>
</dbReference>
<evidence type="ECO:0000313" key="8">
    <source>
        <dbReference type="Proteomes" id="UP000249818"/>
    </source>
</evidence>
<keyword evidence="8" id="KW-1185">Reference proteome</keyword>
<name>A0A2X3ML05_9BACT</name>
<dbReference type="PRINTS" id="PR00395">
    <property type="entry name" value="RIBOSOMALS2"/>
</dbReference>
<dbReference type="PANTHER" id="PTHR12534:SF0">
    <property type="entry name" value="SMALL RIBOSOMAL SUBUNIT PROTEIN US2M"/>
    <property type="match status" value="1"/>
</dbReference>